<proteinExistence type="predicted"/>
<keyword evidence="3" id="KW-1185">Reference proteome</keyword>
<name>L8GL82_ACACF</name>
<dbReference type="KEGG" id="acan:ACA1_076400"/>
<dbReference type="GeneID" id="14914424"/>
<dbReference type="Proteomes" id="UP000011083">
    <property type="component" value="Unassembled WGS sequence"/>
</dbReference>
<organism evidence="2 3">
    <name type="scientific">Acanthamoeba castellanii (strain ATCC 30010 / Neff)</name>
    <dbReference type="NCBI Taxonomy" id="1257118"/>
    <lineage>
        <taxon>Eukaryota</taxon>
        <taxon>Amoebozoa</taxon>
        <taxon>Discosea</taxon>
        <taxon>Longamoebia</taxon>
        <taxon>Centramoebida</taxon>
        <taxon>Acanthamoebidae</taxon>
        <taxon>Acanthamoeba</taxon>
    </lineage>
</organism>
<evidence type="ECO:0000313" key="3">
    <source>
        <dbReference type="Proteomes" id="UP000011083"/>
    </source>
</evidence>
<dbReference type="RefSeq" id="XP_004335800.1">
    <property type="nucleotide sequence ID" value="XM_004335752.1"/>
</dbReference>
<protein>
    <submittedName>
        <fullName evidence="2">Uncharacterized protein</fullName>
    </submittedName>
</protein>
<sequence>MQMIDESVELKRCTKCSGALSKSSGTRSARRSSPCRPTCHAPVDHIGDPLVLYELLQSCVATKGTYEEKIEQNAIPRGVQQAQRVARR</sequence>
<dbReference type="EMBL" id="KB008074">
    <property type="protein sequence ID" value="ELR13787.1"/>
    <property type="molecule type" value="Genomic_DNA"/>
</dbReference>
<dbReference type="VEuPathDB" id="AmoebaDB:ACA1_076400"/>
<evidence type="ECO:0000256" key="1">
    <source>
        <dbReference type="SAM" id="MobiDB-lite"/>
    </source>
</evidence>
<feature type="region of interest" description="Disordered" evidence="1">
    <location>
        <begin position="18"/>
        <end position="37"/>
    </location>
</feature>
<evidence type="ECO:0000313" key="2">
    <source>
        <dbReference type="EMBL" id="ELR13787.1"/>
    </source>
</evidence>
<reference evidence="2 3" key="1">
    <citation type="journal article" date="2013" name="Genome Biol.">
        <title>Genome of Acanthamoeba castellanii highlights extensive lateral gene transfer and early evolution of tyrosine kinase signaling.</title>
        <authorList>
            <person name="Clarke M."/>
            <person name="Lohan A.J."/>
            <person name="Liu B."/>
            <person name="Lagkouvardos I."/>
            <person name="Roy S."/>
            <person name="Zafar N."/>
            <person name="Bertelli C."/>
            <person name="Schilde C."/>
            <person name="Kianianmomeni A."/>
            <person name="Burglin T.R."/>
            <person name="Frech C."/>
            <person name="Turcotte B."/>
            <person name="Kopec K.O."/>
            <person name="Synnott J.M."/>
            <person name="Choo C."/>
            <person name="Paponov I."/>
            <person name="Finkler A."/>
            <person name="Soon Heng Tan C."/>
            <person name="Hutchins A.P."/>
            <person name="Weinmeier T."/>
            <person name="Rattei T."/>
            <person name="Chu J.S."/>
            <person name="Gimenez G."/>
            <person name="Irimia M."/>
            <person name="Rigden D.J."/>
            <person name="Fitzpatrick D.A."/>
            <person name="Lorenzo-Morales J."/>
            <person name="Bateman A."/>
            <person name="Chiu C.H."/>
            <person name="Tang P."/>
            <person name="Hegemann P."/>
            <person name="Fromm H."/>
            <person name="Raoult D."/>
            <person name="Greub G."/>
            <person name="Miranda-Saavedra D."/>
            <person name="Chen N."/>
            <person name="Nash P."/>
            <person name="Ginger M.L."/>
            <person name="Horn M."/>
            <person name="Schaap P."/>
            <person name="Caler L."/>
            <person name="Loftus B."/>
        </authorList>
    </citation>
    <scope>NUCLEOTIDE SEQUENCE [LARGE SCALE GENOMIC DNA]</scope>
    <source>
        <strain evidence="2 3">Neff</strain>
    </source>
</reference>
<gene>
    <name evidence="2" type="ORF">ACA1_076400</name>
</gene>
<accession>L8GL82</accession>
<dbReference type="AlphaFoldDB" id="L8GL82"/>